<dbReference type="KEGG" id="age:AA314_02754"/>
<evidence type="ECO:0000256" key="1">
    <source>
        <dbReference type="SAM" id="MobiDB-lite"/>
    </source>
</evidence>
<dbReference type="Proteomes" id="UP000035579">
    <property type="component" value="Chromosome"/>
</dbReference>
<evidence type="ECO:0000313" key="2">
    <source>
        <dbReference type="EMBL" id="AKJ01128.1"/>
    </source>
</evidence>
<dbReference type="AlphaFoldDB" id="A0AAC8Q4W4"/>
<gene>
    <name evidence="2" type="ORF">AA314_02754</name>
</gene>
<organism evidence="2 3">
    <name type="scientific">Archangium gephyra</name>
    <dbReference type="NCBI Taxonomy" id="48"/>
    <lineage>
        <taxon>Bacteria</taxon>
        <taxon>Pseudomonadati</taxon>
        <taxon>Myxococcota</taxon>
        <taxon>Myxococcia</taxon>
        <taxon>Myxococcales</taxon>
        <taxon>Cystobacterineae</taxon>
        <taxon>Archangiaceae</taxon>
        <taxon>Archangium</taxon>
    </lineage>
</organism>
<accession>A0AAC8Q4W4</accession>
<evidence type="ECO:0000313" key="3">
    <source>
        <dbReference type="Proteomes" id="UP000035579"/>
    </source>
</evidence>
<sequence length="139" mass="15755">MSPPSREMPSACQERAGFLFAHDCPRPATQRCGQCDKPICAEHSHPWNQQQICTACFKATRKEEAGAAKFRRAPEGVDSDPYLYSSYYYRGYGYYGHGYWGHDALNDSNDPNDFTEADGLPLRQRARDQDEFEEDMGGS</sequence>
<reference evidence="2 3" key="1">
    <citation type="submission" date="2015-05" db="EMBL/GenBank/DDBJ databases">
        <title>Genome assembly of Archangium gephyra DSM 2261.</title>
        <authorList>
            <person name="Sharma G."/>
            <person name="Subramanian S."/>
        </authorList>
    </citation>
    <scope>NUCLEOTIDE SEQUENCE [LARGE SCALE GENOMIC DNA]</scope>
    <source>
        <strain evidence="2 3">DSM 2261</strain>
    </source>
</reference>
<feature type="region of interest" description="Disordered" evidence="1">
    <location>
        <begin position="106"/>
        <end position="139"/>
    </location>
</feature>
<protein>
    <submittedName>
        <fullName evidence="2">Uncharacterized protein</fullName>
    </submittedName>
</protein>
<proteinExistence type="predicted"/>
<feature type="compositionally biased region" description="Acidic residues" evidence="1">
    <location>
        <begin position="130"/>
        <end position="139"/>
    </location>
</feature>
<dbReference type="RefSeq" id="WP_147333165.1">
    <property type="nucleotide sequence ID" value="NZ_CP011509.1"/>
</dbReference>
<name>A0AAC8Q4W4_9BACT</name>
<dbReference type="EMBL" id="CP011509">
    <property type="protein sequence ID" value="AKJ01128.1"/>
    <property type="molecule type" value="Genomic_DNA"/>
</dbReference>